<dbReference type="PANTHER" id="PTHR21696:SF2">
    <property type="entry name" value="PROTEIN UNC-79 HOMOLOG"/>
    <property type="match status" value="1"/>
</dbReference>
<evidence type="ECO:0000313" key="2">
    <source>
        <dbReference type="Proteomes" id="UP001162162"/>
    </source>
</evidence>
<dbReference type="PANTHER" id="PTHR21696">
    <property type="entry name" value="PROTEIN UNC-79 HOMOLOG"/>
    <property type="match status" value="1"/>
</dbReference>
<name>A0AAV8YLI4_9CUCU</name>
<gene>
    <name evidence="1" type="ORF">NQ318_006861</name>
</gene>
<organism evidence="1 2">
    <name type="scientific">Aromia moschata</name>
    <dbReference type="NCBI Taxonomy" id="1265417"/>
    <lineage>
        <taxon>Eukaryota</taxon>
        <taxon>Metazoa</taxon>
        <taxon>Ecdysozoa</taxon>
        <taxon>Arthropoda</taxon>
        <taxon>Hexapoda</taxon>
        <taxon>Insecta</taxon>
        <taxon>Pterygota</taxon>
        <taxon>Neoptera</taxon>
        <taxon>Endopterygota</taxon>
        <taxon>Coleoptera</taxon>
        <taxon>Polyphaga</taxon>
        <taxon>Cucujiformia</taxon>
        <taxon>Chrysomeloidea</taxon>
        <taxon>Cerambycidae</taxon>
        <taxon>Cerambycinae</taxon>
        <taxon>Callichromatini</taxon>
        <taxon>Aromia</taxon>
    </lineage>
</organism>
<keyword evidence="2" id="KW-1185">Reference proteome</keyword>
<feature type="non-terminal residue" evidence="1">
    <location>
        <position position="1"/>
    </location>
</feature>
<reference evidence="1" key="1">
    <citation type="journal article" date="2023" name="Insect Mol. Biol.">
        <title>Genome sequencing provides insights into the evolution of gene families encoding plant cell wall-degrading enzymes in longhorned beetles.</title>
        <authorList>
            <person name="Shin N.R."/>
            <person name="Okamura Y."/>
            <person name="Kirsch R."/>
            <person name="Pauchet Y."/>
        </authorList>
    </citation>
    <scope>NUCLEOTIDE SEQUENCE</scope>
    <source>
        <strain evidence="1">AMC_N1</strain>
    </source>
</reference>
<dbReference type="InterPro" id="IPR024855">
    <property type="entry name" value="UNC79"/>
</dbReference>
<accession>A0AAV8YLI4</accession>
<dbReference type="Proteomes" id="UP001162162">
    <property type="component" value="Unassembled WGS sequence"/>
</dbReference>
<evidence type="ECO:0000313" key="1">
    <source>
        <dbReference type="EMBL" id="KAJ8951432.1"/>
    </source>
</evidence>
<dbReference type="EMBL" id="JAPWTK010000084">
    <property type="protein sequence ID" value="KAJ8951432.1"/>
    <property type="molecule type" value="Genomic_DNA"/>
</dbReference>
<dbReference type="Pfam" id="PF14776">
    <property type="entry name" value="UNC-79"/>
    <property type="match status" value="1"/>
</dbReference>
<proteinExistence type="predicted"/>
<dbReference type="AlphaFoldDB" id="A0AAV8YLI4"/>
<protein>
    <submittedName>
        <fullName evidence="1">Uncharacterized protein</fullName>
    </submittedName>
</protein>
<comment type="caution">
    <text evidence="1">The sequence shown here is derived from an EMBL/GenBank/DDBJ whole genome shotgun (WGS) entry which is preliminary data.</text>
</comment>
<sequence length="107" mass="11823">FSVGQAILQCLGCLLTFPRARSNRQPAVPTASSISVLPNSLHQDIINSLASTTSFLHHSHKDREHDICQSVSAVIMMVFQYSPNPAHHCQLLECLMILKQNILKDAS</sequence>